<dbReference type="InterPro" id="IPR052049">
    <property type="entry name" value="Electron_transfer_protein"/>
</dbReference>
<proteinExistence type="inferred from homology"/>
<gene>
    <name evidence="8" type="ORF">MEBOL_003129</name>
</gene>
<sequence>MSGTRSDGRNIDPRLGTLSGEGAQQRVKTLDGPDAGREPLHTRPTQSGAASADAPSYYGQPVLKAPVWIWSVPLYFYVGGTAGAASVLGVAVELVGGESLKPLGQRCRWVGAVGDMVSAGLLIHDLGRPKRFLNMLRVFRPTSPMSLGTWILSGSGAMNTLSVLLSRQKGWLGRVGDGAAIGGGLLGMPLAGYTAVLITNTAVPLWQSVHKTLPLLFMASSVAGAGSLLRLLPHPPREDKVLHAFSTLGQVATLLAERAVQRDASRVEQVALPLKQGRTGAMWKAARVCTAASLVLGLWPGRRPGTARAAALLGTVGALLTRFAVFHAGKVSSRDAQATFQSQRQGLGAAEVTAHTHASDGKPLRFPLPVVR</sequence>
<keyword evidence="5" id="KW-1133">Transmembrane helix</keyword>
<dbReference type="OrthoDB" id="112837at2"/>
<evidence type="ECO:0000256" key="6">
    <source>
        <dbReference type="ARBA" id="ARBA00023136"/>
    </source>
</evidence>
<dbReference type="InterPro" id="IPR005614">
    <property type="entry name" value="NrfD-like"/>
</dbReference>
<name>A0A250ICU6_9BACT</name>
<comment type="similarity">
    <text evidence="2">Belongs to the NrfD family.</text>
</comment>
<feature type="compositionally biased region" description="Basic and acidic residues" evidence="7">
    <location>
        <begin position="28"/>
        <end position="41"/>
    </location>
</feature>
<protein>
    <submittedName>
        <fullName evidence="8">Formate dehydrogenase O putative subunit</fullName>
    </submittedName>
</protein>
<dbReference type="Pfam" id="PF03916">
    <property type="entry name" value="NrfD"/>
    <property type="match status" value="1"/>
</dbReference>
<dbReference type="KEGG" id="mbd:MEBOL_003129"/>
<accession>A0A250ICU6</accession>
<evidence type="ECO:0000256" key="4">
    <source>
        <dbReference type="ARBA" id="ARBA00022692"/>
    </source>
</evidence>
<evidence type="ECO:0000256" key="3">
    <source>
        <dbReference type="ARBA" id="ARBA00022475"/>
    </source>
</evidence>
<dbReference type="AlphaFoldDB" id="A0A250ICU6"/>
<evidence type="ECO:0000256" key="1">
    <source>
        <dbReference type="ARBA" id="ARBA00004651"/>
    </source>
</evidence>
<evidence type="ECO:0000313" key="8">
    <source>
        <dbReference type="EMBL" id="ATB29674.1"/>
    </source>
</evidence>
<feature type="compositionally biased region" description="Basic and acidic residues" evidence="7">
    <location>
        <begin position="1"/>
        <end position="12"/>
    </location>
</feature>
<keyword evidence="6" id="KW-0472">Membrane</keyword>
<reference evidence="8 9" key="1">
    <citation type="submission" date="2017-06" db="EMBL/GenBank/DDBJ databases">
        <authorList>
            <person name="Kim H.J."/>
            <person name="Triplett B.A."/>
        </authorList>
    </citation>
    <scope>NUCLEOTIDE SEQUENCE [LARGE SCALE GENOMIC DNA]</scope>
    <source>
        <strain evidence="8 9">DSM 14713</strain>
    </source>
</reference>
<keyword evidence="4" id="KW-0812">Transmembrane</keyword>
<feature type="region of interest" description="Disordered" evidence="7">
    <location>
        <begin position="1"/>
        <end position="53"/>
    </location>
</feature>
<evidence type="ECO:0000256" key="2">
    <source>
        <dbReference type="ARBA" id="ARBA00008929"/>
    </source>
</evidence>
<organism evidence="8 9">
    <name type="scientific">Melittangium boletus DSM 14713</name>
    <dbReference type="NCBI Taxonomy" id="1294270"/>
    <lineage>
        <taxon>Bacteria</taxon>
        <taxon>Pseudomonadati</taxon>
        <taxon>Myxococcota</taxon>
        <taxon>Myxococcia</taxon>
        <taxon>Myxococcales</taxon>
        <taxon>Cystobacterineae</taxon>
        <taxon>Archangiaceae</taxon>
        <taxon>Melittangium</taxon>
    </lineage>
</organism>
<evidence type="ECO:0000256" key="7">
    <source>
        <dbReference type="SAM" id="MobiDB-lite"/>
    </source>
</evidence>
<dbReference type="Proteomes" id="UP000217289">
    <property type="component" value="Chromosome"/>
</dbReference>
<comment type="subcellular location">
    <subcellularLocation>
        <location evidence="1">Cell membrane</location>
        <topology evidence="1">Multi-pass membrane protein</topology>
    </subcellularLocation>
</comment>
<evidence type="ECO:0000313" key="9">
    <source>
        <dbReference type="Proteomes" id="UP000217289"/>
    </source>
</evidence>
<dbReference type="EMBL" id="CP022163">
    <property type="protein sequence ID" value="ATB29674.1"/>
    <property type="molecule type" value="Genomic_DNA"/>
</dbReference>
<dbReference type="RefSeq" id="WP_095978214.1">
    <property type="nucleotide sequence ID" value="NZ_CP022163.1"/>
</dbReference>
<keyword evidence="9" id="KW-1185">Reference proteome</keyword>
<dbReference type="GO" id="GO:0005886">
    <property type="term" value="C:plasma membrane"/>
    <property type="evidence" value="ECO:0007669"/>
    <property type="project" value="UniProtKB-SubCell"/>
</dbReference>
<dbReference type="Gene3D" id="1.20.1630.10">
    <property type="entry name" value="Formate dehydrogenase/DMSO reductase domain"/>
    <property type="match status" value="1"/>
</dbReference>
<dbReference type="PANTHER" id="PTHR34856">
    <property type="entry name" value="PROTEIN NRFD"/>
    <property type="match status" value="1"/>
</dbReference>
<keyword evidence="3" id="KW-1003">Cell membrane</keyword>
<dbReference type="PANTHER" id="PTHR34856:SF2">
    <property type="entry name" value="PROTEIN NRFD"/>
    <property type="match status" value="1"/>
</dbReference>
<evidence type="ECO:0000256" key="5">
    <source>
        <dbReference type="ARBA" id="ARBA00022989"/>
    </source>
</evidence>